<dbReference type="Proteomes" id="UP000274822">
    <property type="component" value="Unassembled WGS sequence"/>
</dbReference>
<dbReference type="PANTHER" id="PTHR45737">
    <property type="entry name" value="VON WILLEBRAND FACTOR A DOMAIN-CONTAINING PROTEIN 5A"/>
    <property type="match status" value="1"/>
</dbReference>
<keyword evidence="3" id="KW-1185">Reference proteome</keyword>
<dbReference type="EMBL" id="RBNJ01020051">
    <property type="protein sequence ID" value="RUS22680.1"/>
    <property type="molecule type" value="Genomic_DNA"/>
</dbReference>
<dbReference type="SMART" id="SM00327">
    <property type="entry name" value="VWA"/>
    <property type="match status" value="1"/>
</dbReference>
<evidence type="ECO:0000259" key="1">
    <source>
        <dbReference type="PROSITE" id="PS50234"/>
    </source>
</evidence>
<dbReference type="PROSITE" id="PS50234">
    <property type="entry name" value="VWFA"/>
    <property type="match status" value="1"/>
</dbReference>
<dbReference type="AlphaFoldDB" id="A0A433PYP9"/>
<protein>
    <recommendedName>
        <fullName evidence="1">VWFA domain-containing protein</fullName>
    </recommendedName>
</protein>
<gene>
    <name evidence="2" type="ORF">BC938DRAFT_475207</name>
</gene>
<name>A0A433PYP9_9FUNG</name>
<feature type="domain" description="VWFA" evidence="1">
    <location>
        <begin position="324"/>
        <end position="474"/>
    </location>
</feature>
<dbReference type="Pfam" id="PF13768">
    <property type="entry name" value="VWA_3"/>
    <property type="match status" value="1"/>
</dbReference>
<dbReference type="Gene3D" id="3.40.50.410">
    <property type="entry name" value="von Willebrand factor, type A domain"/>
    <property type="match status" value="1"/>
</dbReference>
<reference evidence="2 3" key="1">
    <citation type="journal article" date="2018" name="New Phytol.">
        <title>Phylogenomics of Endogonaceae and evolution of mycorrhizas within Mucoromycota.</title>
        <authorList>
            <person name="Chang Y."/>
            <person name="Desiro A."/>
            <person name="Na H."/>
            <person name="Sandor L."/>
            <person name="Lipzen A."/>
            <person name="Clum A."/>
            <person name="Barry K."/>
            <person name="Grigoriev I.V."/>
            <person name="Martin F.M."/>
            <person name="Stajich J.E."/>
            <person name="Smith M.E."/>
            <person name="Bonito G."/>
            <person name="Spatafora J.W."/>
        </authorList>
    </citation>
    <scope>NUCLEOTIDE SEQUENCE [LARGE SCALE GENOMIC DNA]</scope>
    <source>
        <strain evidence="2 3">AD002</strain>
    </source>
</reference>
<evidence type="ECO:0000313" key="2">
    <source>
        <dbReference type="EMBL" id="RUS22680.1"/>
    </source>
</evidence>
<dbReference type="SUPFAM" id="SSF53300">
    <property type="entry name" value="vWA-like"/>
    <property type="match status" value="1"/>
</dbReference>
<dbReference type="InterPro" id="IPR002035">
    <property type="entry name" value="VWF_A"/>
</dbReference>
<dbReference type="InterPro" id="IPR036465">
    <property type="entry name" value="vWFA_dom_sf"/>
</dbReference>
<organism evidence="2 3">
    <name type="scientific">Jimgerdemannia flammicorona</name>
    <dbReference type="NCBI Taxonomy" id="994334"/>
    <lineage>
        <taxon>Eukaryota</taxon>
        <taxon>Fungi</taxon>
        <taxon>Fungi incertae sedis</taxon>
        <taxon>Mucoromycota</taxon>
        <taxon>Mucoromycotina</taxon>
        <taxon>Endogonomycetes</taxon>
        <taxon>Endogonales</taxon>
        <taxon>Endogonaceae</taxon>
        <taxon>Jimgerdemannia</taxon>
    </lineage>
</organism>
<accession>A0A433PYP9</accession>
<evidence type="ECO:0000313" key="3">
    <source>
        <dbReference type="Proteomes" id="UP000274822"/>
    </source>
</evidence>
<sequence>MGSHTFAIRLLNGSIVECIVTESDNVAPFLNRLEEKYGKRDKTLVVRLRDGYILEPGVVKIAILDVTIRRDAEFPQNIHNPEPISYSTIDVLIAITDRVARVHITQKYNFNFLDTITPSYVFAVPDRAVLATLTVDVGQCVQLVAKIPSVYPFPSPVQLSWELELPSPKYVEIQLGKIFSDDHDATVHIEYVQELEDESPTSDCVLFCLPKTTTSCHRSANRTNSTTIGKLTVCSECSMMDRIMQVKSPSHKTLLVFNDTTDHKRATITLVDNVGCLQMDFIFAVHVDRKYYQSAIHEYNPDTNTHCIMYTNISHVLPDPRPTDIIFIVDCCTYMLDSKLAQVQEALAFSIRTLPKSCTINIVKFGISTHFKLFETSVNCDDDGIVRLLQAVNSLRADMGAGGMTDISRPLTDVYTMNKNSPSSTIILLIGTDHFDEQNVITDTTKAVNSQRQLRVFMLGIGIRDEYDTLDSIARAGWGYSQCIEEQGCIVAAVLLVLANAMQIRVNSIEWSSSNSIDVGRQSPSEILTVQSRPQQTVFCILSPHRILESYINLIGLHADTQTTTQVPTWDIVNGNTLHALAIKDIYKRSATAEPEIAQIAMLCALSTKTNRFVVVDSNNPSTHTNAIMPFMDYSPITPTPVMCFEPDPDAELIEVPYYIRLMQDERMVPSRFRPISIPSSNVTFSRLDVQKLYNLVKHQAHNGAFTKSDELVDILIPNGADNDFFQNISNRFNERSDNDIAATLCAIAYMLAELSMYPVQTTVSNLGTPPPPCHTVL</sequence>
<proteinExistence type="predicted"/>
<dbReference type="PANTHER" id="PTHR45737:SF6">
    <property type="entry name" value="VON WILLEBRAND FACTOR A DOMAIN-CONTAINING PROTEIN 5A"/>
    <property type="match status" value="1"/>
</dbReference>
<comment type="caution">
    <text evidence="2">The sequence shown here is derived from an EMBL/GenBank/DDBJ whole genome shotgun (WGS) entry which is preliminary data.</text>
</comment>